<dbReference type="InterPro" id="IPR019595">
    <property type="entry name" value="DUF2470"/>
</dbReference>
<name>D8UJ58_VOLCA</name>
<evidence type="ECO:0000313" key="3">
    <source>
        <dbReference type="EMBL" id="EFJ40229.1"/>
    </source>
</evidence>
<dbReference type="EMBL" id="GL378423">
    <property type="protein sequence ID" value="EFJ40229.1"/>
    <property type="molecule type" value="Genomic_DNA"/>
</dbReference>
<dbReference type="RefSeq" id="XP_002958709.1">
    <property type="nucleotide sequence ID" value="XM_002958663.1"/>
</dbReference>
<feature type="domain" description="DUF2470" evidence="1">
    <location>
        <begin position="230"/>
        <end position="286"/>
    </location>
</feature>
<dbReference type="Pfam" id="PF10615">
    <property type="entry name" value="DUF2470"/>
    <property type="match status" value="1"/>
</dbReference>
<dbReference type="Proteomes" id="UP000001058">
    <property type="component" value="Unassembled WGS sequence"/>
</dbReference>
<protein>
    <submittedName>
        <fullName evidence="3">Uncharacterized protein</fullName>
    </submittedName>
</protein>
<dbReference type="FunCoup" id="D8UJ58">
    <property type="interactions" value="270"/>
</dbReference>
<reference evidence="3 4" key="1">
    <citation type="journal article" date="2010" name="Science">
        <title>Genomic analysis of organismal complexity in the multicellular green alga Volvox carteri.</title>
        <authorList>
            <person name="Prochnik S.E."/>
            <person name="Umen J."/>
            <person name="Nedelcu A.M."/>
            <person name="Hallmann A."/>
            <person name="Miller S.M."/>
            <person name="Nishii I."/>
            <person name="Ferris P."/>
            <person name="Kuo A."/>
            <person name="Mitros T."/>
            <person name="Fritz-Laylin L.K."/>
            <person name="Hellsten U."/>
            <person name="Chapman J."/>
            <person name="Simakov O."/>
            <person name="Rensing S.A."/>
            <person name="Terry A."/>
            <person name="Pangilinan J."/>
            <person name="Kapitonov V."/>
            <person name="Jurka J."/>
            <person name="Salamov A."/>
            <person name="Shapiro H."/>
            <person name="Schmutz J."/>
            <person name="Grimwood J."/>
            <person name="Lindquist E."/>
            <person name="Lucas S."/>
            <person name="Grigoriev I.V."/>
            <person name="Schmitt R."/>
            <person name="Kirk D."/>
            <person name="Rokhsar D.S."/>
        </authorList>
    </citation>
    <scope>NUCLEOTIDE SEQUENCE [LARGE SCALE GENOMIC DNA]</scope>
    <source>
        <strain evidence="4">f. Nagariensis / Eve</strain>
    </source>
</reference>
<feature type="domain" description="CREG-like beta-barrel" evidence="2">
    <location>
        <begin position="88"/>
        <end position="227"/>
    </location>
</feature>
<keyword evidence="4" id="KW-1185">Reference proteome</keyword>
<evidence type="ECO:0000259" key="1">
    <source>
        <dbReference type="Pfam" id="PF10615"/>
    </source>
</evidence>
<dbReference type="InterPro" id="IPR012349">
    <property type="entry name" value="Split_barrel_FMN-bd"/>
</dbReference>
<dbReference type="KEGG" id="vcn:VOLCADRAFT_108264"/>
<evidence type="ECO:0000313" key="4">
    <source>
        <dbReference type="Proteomes" id="UP000001058"/>
    </source>
</evidence>
<dbReference type="Gene3D" id="3.20.180.10">
    <property type="entry name" value="PNP-oxidase-like"/>
    <property type="match status" value="1"/>
</dbReference>
<dbReference type="PANTHER" id="PTHR13343">
    <property type="entry name" value="CREG1 PROTEIN"/>
    <property type="match status" value="1"/>
</dbReference>
<dbReference type="Pfam" id="PF13883">
    <property type="entry name" value="CREG_beta-barrel"/>
    <property type="match status" value="1"/>
</dbReference>
<gene>
    <name evidence="3" type="ORF">VOLCADRAFT_108264</name>
</gene>
<proteinExistence type="predicted"/>
<dbReference type="SUPFAM" id="SSF50475">
    <property type="entry name" value="FMN-binding split barrel"/>
    <property type="match status" value="1"/>
</dbReference>
<dbReference type="InterPro" id="IPR037119">
    <property type="entry name" value="Haem_oxidase_HugZ-like_sf"/>
</dbReference>
<dbReference type="PANTHER" id="PTHR13343:SF24">
    <property type="entry name" value="OS07G0573800 PROTEIN"/>
    <property type="match status" value="1"/>
</dbReference>
<organism evidence="4">
    <name type="scientific">Volvox carteri f. nagariensis</name>
    <dbReference type="NCBI Taxonomy" id="3068"/>
    <lineage>
        <taxon>Eukaryota</taxon>
        <taxon>Viridiplantae</taxon>
        <taxon>Chlorophyta</taxon>
        <taxon>core chlorophytes</taxon>
        <taxon>Chlorophyceae</taxon>
        <taxon>CS clade</taxon>
        <taxon>Chlamydomonadales</taxon>
        <taxon>Volvocaceae</taxon>
        <taxon>Volvox</taxon>
    </lineage>
</organism>
<dbReference type="Gene3D" id="2.30.110.10">
    <property type="entry name" value="Electron Transport, Fmn-binding Protein, Chain A"/>
    <property type="match status" value="1"/>
</dbReference>
<dbReference type="AlphaFoldDB" id="D8UJ58"/>
<dbReference type="STRING" id="3068.D8UJ58"/>
<evidence type="ECO:0000259" key="2">
    <source>
        <dbReference type="Pfam" id="PF13883"/>
    </source>
</evidence>
<accession>D8UJ58</accession>
<dbReference type="OrthoDB" id="2138282at2759"/>
<dbReference type="InParanoid" id="D8UJ58"/>
<dbReference type="eggNOG" id="ENOG502QV7B">
    <property type="taxonomic scope" value="Eukaryota"/>
</dbReference>
<dbReference type="GeneID" id="9628181"/>
<dbReference type="InterPro" id="IPR055343">
    <property type="entry name" value="CREG_beta-barrel"/>
</dbReference>
<sequence length="305" mass="32674">MALICSKSTISASVASGRSFQTIVPLSAGARSLLFGLASWTRPPARTKHQVARATGPSPAVPPQYVVGGDGDPEMATFQNHQQSAPRPSAAAEARTVLDQGKHGVLCTLSSAADTAGFPASSVVEFACDGTGRPFFATSSLSAHTADMLKDGRVSLTVKSPSFQGMDCGRLTLQGTVAPVLEADKRRLREVYLKKYPSAFYVDFPDFQWFRMDKIAAVRFNGGFGRAPRDSKAMIKHYVGLSVDTVCMIDLDRLGINCSGQTFKLRLPFPQPVEDRKAIKDAIVEMTKKARSTAATNARTPGGTL</sequence>
<dbReference type="GO" id="GO:0005737">
    <property type="term" value="C:cytoplasm"/>
    <property type="evidence" value="ECO:0007669"/>
    <property type="project" value="UniProtKB-ARBA"/>
</dbReference>